<keyword evidence="5" id="KW-0503">Monooxygenase</keyword>
<dbReference type="PRINTS" id="PR00463">
    <property type="entry name" value="EP450I"/>
</dbReference>
<dbReference type="PANTHER" id="PTHR46300:SF11">
    <property type="entry name" value="OXIDOREDUCTASE, PUTATIVE-RELATED"/>
    <property type="match status" value="1"/>
</dbReference>
<dbReference type="SUPFAM" id="SSF48264">
    <property type="entry name" value="Cytochrome P450"/>
    <property type="match status" value="1"/>
</dbReference>
<keyword evidence="7" id="KW-1185">Reference proteome</keyword>
<dbReference type="GO" id="GO:0020037">
    <property type="term" value="F:heme binding"/>
    <property type="evidence" value="ECO:0007669"/>
    <property type="project" value="InterPro"/>
</dbReference>
<evidence type="ECO:0000256" key="4">
    <source>
        <dbReference type="PIRSR" id="PIRSR602401-1"/>
    </source>
</evidence>
<dbReference type="InterPro" id="IPR001128">
    <property type="entry name" value="Cyt_P450"/>
</dbReference>
<feature type="binding site" description="axial binding residue" evidence="4">
    <location>
        <position position="467"/>
    </location>
    <ligand>
        <name>heme</name>
        <dbReference type="ChEBI" id="CHEBI:30413"/>
    </ligand>
    <ligandPart>
        <name>Fe</name>
        <dbReference type="ChEBI" id="CHEBI:18248"/>
    </ligandPart>
</feature>
<evidence type="ECO:0000256" key="2">
    <source>
        <dbReference type="ARBA" id="ARBA00023002"/>
    </source>
</evidence>
<evidence type="ECO:0000313" key="6">
    <source>
        <dbReference type="EMBL" id="KAG2197990.1"/>
    </source>
</evidence>
<dbReference type="InterPro" id="IPR017972">
    <property type="entry name" value="Cyt_P450_CS"/>
</dbReference>
<dbReference type="GO" id="GO:0004497">
    <property type="term" value="F:monooxygenase activity"/>
    <property type="evidence" value="ECO:0007669"/>
    <property type="project" value="UniProtKB-KW"/>
</dbReference>
<dbReference type="EMBL" id="JAEPRC010000406">
    <property type="protein sequence ID" value="KAG2197990.1"/>
    <property type="molecule type" value="Genomic_DNA"/>
</dbReference>
<dbReference type="Proteomes" id="UP000650833">
    <property type="component" value="Unassembled WGS sequence"/>
</dbReference>
<dbReference type="InterPro" id="IPR036396">
    <property type="entry name" value="Cyt_P450_sf"/>
</dbReference>
<dbReference type="PANTHER" id="PTHR46300">
    <property type="entry name" value="P450, PUTATIVE (EUROFUNG)-RELATED-RELATED"/>
    <property type="match status" value="1"/>
</dbReference>
<dbReference type="GO" id="GO:0005506">
    <property type="term" value="F:iron ion binding"/>
    <property type="evidence" value="ECO:0007669"/>
    <property type="project" value="InterPro"/>
</dbReference>
<dbReference type="PRINTS" id="PR00385">
    <property type="entry name" value="P450"/>
</dbReference>
<sequence length="529" mass="60547">MEQIKKFFESIYVPQRIDREKLLPIVSIATATTVLFASYKMISSSNHKRKMREQGFKKIPIPGSCYPYVGHMLSMGELPGKVVSKWHRELGPIINVKMGCQDWVIVDDPFLAHKIFVTNGADTSFRPYTTYSYEYYSFKGRGIVFSQPNESWKMFRSAALSVLAPKLIEKNYMDSIRKESSEFVKRLINATEINGSADPLKYLELLTLNVIFNAGFGRSFNSIDDPEFRSLAEMVEVTMKLASLNNDLPSFLPALSIVDYFVGTQVKMKNFIYNERNPVYKKLIKEAFQKEGPNVIKSLGETGFEMSEDDMIVFMSDLISAGTDTISVTMSWNYAIMARYPELQKRVAAEIDEFIKKNGRVPDFNEREQIPLSISVMKECMRYRPTSSFGVSHTTDKDIVVDGYLIPKDCTIISNMESMHTNAERYEKPHEFIPERFMNNLKTMQASANGKIEERDQYNFGWGRRICPGIYLAEVEIFFAFVQVFARCFIEPIVPGEFPDLDGARDAGLTVLPLAYNVKFTRRPDTLIL</sequence>
<dbReference type="AlphaFoldDB" id="A0A8H7UW79"/>
<reference evidence="6" key="1">
    <citation type="submission" date="2020-12" db="EMBL/GenBank/DDBJ databases">
        <title>Metabolic potential, ecology and presence of endohyphal bacteria is reflected in genomic diversity of Mucoromycotina.</title>
        <authorList>
            <person name="Muszewska A."/>
            <person name="Okrasinska A."/>
            <person name="Steczkiewicz K."/>
            <person name="Drgas O."/>
            <person name="Orlowska M."/>
            <person name="Perlinska-Lenart U."/>
            <person name="Aleksandrzak-Piekarczyk T."/>
            <person name="Szatraj K."/>
            <person name="Zielenkiewicz U."/>
            <person name="Pilsyk S."/>
            <person name="Malc E."/>
            <person name="Mieczkowski P."/>
            <person name="Kruszewska J.S."/>
            <person name="Biernat P."/>
            <person name="Pawlowska J."/>
        </authorList>
    </citation>
    <scope>NUCLEOTIDE SEQUENCE</scope>
    <source>
        <strain evidence="6">CBS 226.32</strain>
    </source>
</reference>
<keyword evidence="3 4" id="KW-0408">Iron</keyword>
<keyword evidence="4 5" id="KW-0349">Heme</keyword>
<dbReference type="GO" id="GO:0016705">
    <property type="term" value="F:oxidoreductase activity, acting on paired donors, with incorporation or reduction of molecular oxygen"/>
    <property type="evidence" value="ECO:0007669"/>
    <property type="project" value="InterPro"/>
</dbReference>
<comment type="caution">
    <text evidence="6">The sequence shown here is derived from an EMBL/GenBank/DDBJ whole genome shotgun (WGS) entry which is preliminary data.</text>
</comment>
<dbReference type="PROSITE" id="PS00086">
    <property type="entry name" value="CYTOCHROME_P450"/>
    <property type="match status" value="1"/>
</dbReference>
<evidence type="ECO:0000256" key="3">
    <source>
        <dbReference type="ARBA" id="ARBA00023004"/>
    </source>
</evidence>
<dbReference type="Gene3D" id="1.10.630.10">
    <property type="entry name" value="Cytochrome P450"/>
    <property type="match status" value="1"/>
</dbReference>
<comment type="cofactor">
    <cofactor evidence="4">
        <name>heme</name>
        <dbReference type="ChEBI" id="CHEBI:30413"/>
    </cofactor>
</comment>
<keyword evidence="2 5" id="KW-0560">Oxidoreductase</keyword>
<dbReference type="Pfam" id="PF00067">
    <property type="entry name" value="p450"/>
    <property type="match status" value="1"/>
</dbReference>
<name>A0A8H7UW79_9FUNG</name>
<evidence type="ECO:0000313" key="7">
    <source>
        <dbReference type="Proteomes" id="UP000650833"/>
    </source>
</evidence>
<gene>
    <name evidence="6" type="ORF">INT46_002396</name>
</gene>
<comment type="similarity">
    <text evidence="5">Belongs to the cytochrome P450 family.</text>
</comment>
<protein>
    <recommendedName>
        <fullName evidence="8">CYP5206 protein</fullName>
    </recommendedName>
</protein>
<evidence type="ECO:0000256" key="1">
    <source>
        <dbReference type="ARBA" id="ARBA00022723"/>
    </source>
</evidence>
<accession>A0A8H7UW79</accession>
<dbReference type="InterPro" id="IPR050364">
    <property type="entry name" value="Cytochrome_P450_fung"/>
</dbReference>
<evidence type="ECO:0008006" key="8">
    <source>
        <dbReference type="Google" id="ProtNLM"/>
    </source>
</evidence>
<dbReference type="OrthoDB" id="3934656at2759"/>
<evidence type="ECO:0000256" key="5">
    <source>
        <dbReference type="RuleBase" id="RU000461"/>
    </source>
</evidence>
<organism evidence="6 7">
    <name type="scientific">Mucor plumbeus</name>
    <dbReference type="NCBI Taxonomy" id="97098"/>
    <lineage>
        <taxon>Eukaryota</taxon>
        <taxon>Fungi</taxon>
        <taxon>Fungi incertae sedis</taxon>
        <taxon>Mucoromycota</taxon>
        <taxon>Mucoromycotina</taxon>
        <taxon>Mucoromycetes</taxon>
        <taxon>Mucorales</taxon>
        <taxon>Mucorineae</taxon>
        <taxon>Mucoraceae</taxon>
        <taxon>Mucor</taxon>
    </lineage>
</organism>
<dbReference type="InterPro" id="IPR002401">
    <property type="entry name" value="Cyt_P450_E_grp-I"/>
</dbReference>
<proteinExistence type="inferred from homology"/>
<keyword evidence="1 4" id="KW-0479">Metal-binding</keyword>